<dbReference type="InterPro" id="IPR000719">
    <property type="entry name" value="Prot_kinase_dom"/>
</dbReference>
<proteinExistence type="predicted"/>
<sequence>MCPLVRTSHSPSKKCSLHTVLDRLAFDPTVQDQVWHRAQQLHGHERSGPYSTTMCKCCRKTAKGALEALDALGVGVDPLTQTLLVGQGYEVSWIGPSRIWSANSSSGNASSDPQEPVCARIPREGWHPWAMLPVEPERVTDVPSAAANVLLCLFRAKPDSQPDTTGENLLSATRVLMSEPAVSTYTPCFQLAELAAGVQYLHSQSHVHGSIRPAAVFVDDEGSALLACDSGSSNASAESAYTAPELESDDAEPGTASDVYAFGGLIHWMCTGTDPVDLAMQSLPTAFNSLSLTPPSIFNVAALPTGRTLFKNARQTIAEQTDQTLKSLVAQCRRVDAKQRPPMIMVGLTLRQVLVRHQTMASQLAMGSSLERGLAIGGITSLASFLPKRKPSTRKTESARSTPNMSSMRLFPPPTAPLTTSERERTLAVPSPIPRSASYDDISQLRDRNWEYTQPVSPRLEVGPSSHLMGGPEPHQTQISTDYVVDQHQYPTDPYAEDIAFLEQQRSSRRNDLRVYTGRDAPPEIVVYQPLESPKTPAPPWTPFPMY</sequence>
<protein>
    <recommendedName>
        <fullName evidence="1">non-specific serine/threonine protein kinase</fullName>
        <ecNumber evidence="1">2.7.11.1</ecNumber>
    </recommendedName>
</protein>
<keyword evidence="2" id="KW-0808">Transferase</keyword>
<dbReference type="AlphaFoldDB" id="G4TRE0"/>
<evidence type="ECO:0000313" key="9">
    <source>
        <dbReference type="Proteomes" id="UP000007148"/>
    </source>
</evidence>
<evidence type="ECO:0000256" key="2">
    <source>
        <dbReference type="ARBA" id="ARBA00022679"/>
    </source>
</evidence>
<dbReference type="PANTHER" id="PTHR43671:SF13">
    <property type="entry name" value="SERINE_THREONINE-PROTEIN KINASE NEK2"/>
    <property type="match status" value="1"/>
</dbReference>
<dbReference type="InterPro" id="IPR011009">
    <property type="entry name" value="Kinase-like_dom_sf"/>
</dbReference>
<dbReference type="InParanoid" id="G4TRE0"/>
<feature type="region of interest" description="Disordered" evidence="6">
    <location>
        <begin position="388"/>
        <end position="435"/>
    </location>
</feature>
<keyword evidence="3" id="KW-0547">Nucleotide-binding</keyword>
<reference evidence="8 9" key="1">
    <citation type="journal article" date="2011" name="PLoS Pathog.">
        <title>Endophytic Life Strategies Decoded by Genome and Transcriptome Analyses of the Mutualistic Root Symbiont Piriformospora indica.</title>
        <authorList>
            <person name="Zuccaro A."/>
            <person name="Lahrmann U."/>
            <person name="Guldener U."/>
            <person name="Langen G."/>
            <person name="Pfiffi S."/>
            <person name="Biedenkopf D."/>
            <person name="Wong P."/>
            <person name="Samans B."/>
            <person name="Grimm C."/>
            <person name="Basiewicz M."/>
            <person name="Murat C."/>
            <person name="Martin F."/>
            <person name="Kogel K.H."/>
        </authorList>
    </citation>
    <scope>NUCLEOTIDE SEQUENCE [LARGE SCALE GENOMIC DNA]</scope>
    <source>
        <strain evidence="8 9">DSM 11827</strain>
    </source>
</reference>
<dbReference type="PROSITE" id="PS50011">
    <property type="entry name" value="PROTEIN_KINASE_DOM"/>
    <property type="match status" value="1"/>
</dbReference>
<dbReference type="GO" id="GO:0005524">
    <property type="term" value="F:ATP binding"/>
    <property type="evidence" value="ECO:0007669"/>
    <property type="project" value="UniProtKB-KW"/>
</dbReference>
<dbReference type="HOGENOM" id="CLU_497915_0_0_1"/>
<feature type="domain" description="Protein kinase" evidence="7">
    <location>
        <begin position="66"/>
        <end position="360"/>
    </location>
</feature>
<name>G4TRE0_SERID</name>
<accession>G4TRE0</accession>
<keyword evidence="9" id="KW-1185">Reference proteome</keyword>
<dbReference type="SUPFAM" id="SSF56112">
    <property type="entry name" value="Protein kinase-like (PK-like)"/>
    <property type="match status" value="1"/>
</dbReference>
<gene>
    <name evidence="8" type="ORF">PIIN_07836</name>
</gene>
<dbReference type="EMBL" id="CAFZ01000260">
    <property type="protein sequence ID" value="CCA73883.1"/>
    <property type="molecule type" value="Genomic_DNA"/>
</dbReference>
<evidence type="ECO:0000313" key="8">
    <source>
        <dbReference type="EMBL" id="CCA73883.1"/>
    </source>
</evidence>
<keyword evidence="4" id="KW-0418">Kinase</keyword>
<evidence type="ECO:0000256" key="5">
    <source>
        <dbReference type="ARBA" id="ARBA00022840"/>
    </source>
</evidence>
<evidence type="ECO:0000256" key="4">
    <source>
        <dbReference type="ARBA" id="ARBA00022777"/>
    </source>
</evidence>
<organism evidence="8 9">
    <name type="scientific">Serendipita indica (strain DSM 11827)</name>
    <name type="common">Root endophyte fungus</name>
    <name type="synonym">Piriformospora indica</name>
    <dbReference type="NCBI Taxonomy" id="1109443"/>
    <lineage>
        <taxon>Eukaryota</taxon>
        <taxon>Fungi</taxon>
        <taxon>Dikarya</taxon>
        <taxon>Basidiomycota</taxon>
        <taxon>Agaricomycotina</taxon>
        <taxon>Agaricomycetes</taxon>
        <taxon>Sebacinales</taxon>
        <taxon>Serendipitaceae</taxon>
        <taxon>Serendipita</taxon>
    </lineage>
</organism>
<dbReference type="OrthoDB" id="346907at2759"/>
<comment type="caution">
    <text evidence="8">The sequence shown here is derived from an EMBL/GenBank/DDBJ whole genome shotgun (WGS) entry which is preliminary data.</text>
</comment>
<dbReference type="PANTHER" id="PTHR43671">
    <property type="entry name" value="SERINE/THREONINE-PROTEIN KINASE NEK"/>
    <property type="match status" value="1"/>
</dbReference>
<dbReference type="EC" id="2.7.11.1" evidence="1"/>
<evidence type="ECO:0000256" key="3">
    <source>
        <dbReference type="ARBA" id="ARBA00022741"/>
    </source>
</evidence>
<evidence type="ECO:0000256" key="6">
    <source>
        <dbReference type="SAM" id="MobiDB-lite"/>
    </source>
</evidence>
<dbReference type="Pfam" id="PF00069">
    <property type="entry name" value="Pkinase"/>
    <property type="match status" value="1"/>
</dbReference>
<dbReference type="STRING" id="1109443.G4TRE0"/>
<dbReference type="GO" id="GO:0004674">
    <property type="term" value="F:protein serine/threonine kinase activity"/>
    <property type="evidence" value="ECO:0007669"/>
    <property type="project" value="UniProtKB-EC"/>
</dbReference>
<dbReference type="Proteomes" id="UP000007148">
    <property type="component" value="Unassembled WGS sequence"/>
</dbReference>
<evidence type="ECO:0000256" key="1">
    <source>
        <dbReference type="ARBA" id="ARBA00012513"/>
    </source>
</evidence>
<keyword evidence="5" id="KW-0067">ATP-binding</keyword>
<evidence type="ECO:0000259" key="7">
    <source>
        <dbReference type="PROSITE" id="PS50011"/>
    </source>
</evidence>
<feature type="region of interest" description="Disordered" evidence="6">
    <location>
        <begin position="229"/>
        <end position="253"/>
    </location>
</feature>
<feature type="compositionally biased region" description="Polar residues" evidence="6">
    <location>
        <begin position="230"/>
        <end position="239"/>
    </location>
</feature>
<dbReference type="Gene3D" id="1.10.510.10">
    <property type="entry name" value="Transferase(Phosphotransferase) domain 1"/>
    <property type="match status" value="1"/>
</dbReference>
<dbReference type="InterPro" id="IPR050660">
    <property type="entry name" value="NEK_Ser/Thr_kinase"/>
</dbReference>